<proteinExistence type="predicted"/>
<dbReference type="RefSeq" id="WP_058305072.1">
    <property type="nucleotide sequence ID" value="NZ_CP091511.1"/>
</dbReference>
<gene>
    <name evidence="2" type="ORF">LVJ82_07220</name>
</gene>
<dbReference type="Proteomes" id="UP000832011">
    <property type="component" value="Chromosome"/>
</dbReference>
<sequence length="229" mass="25540">MDTRDMATPALSRRACLGLLAALSISSPVHALSGLGASPNSARLDAEQSRRFRLWFAAIVRQQVAQGPSARWQHRDCAGLVRFAVFETLRSHDAAWRRASGFHSQNLPPEMHLTAAEQALRNQWQVSDGGSSAYVSAIDLIGRNSVALGKARQAAQSGDLLFFDQGDHQHVMVWLGDWVIYHTGTVTRNDNGLRAVRPQALLEWKDTRWRINPSNPNFRGFYRLALLSR</sequence>
<feature type="chain" id="PRO_5045896571" evidence="1">
    <location>
        <begin position="32"/>
        <end position="229"/>
    </location>
</feature>
<evidence type="ECO:0000313" key="3">
    <source>
        <dbReference type="Proteomes" id="UP000832011"/>
    </source>
</evidence>
<dbReference type="Gene3D" id="3.90.1720.10">
    <property type="entry name" value="endopeptidase domain like (from Nostoc punctiforme)"/>
    <property type="match status" value="1"/>
</dbReference>
<dbReference type="EMBL" id="CP091511">
    <property type="protein sequence ID" value="UOO90750.1"/>
    <property type="molecule type" value="Genomic_DNA"/>
</dbReference>
<accession>A0ABY4E782</accession>
<keyword evidence="3" id="KW-1185">Reference proteome</keyword>
<keyword evidence="1" id="KW-0732">Signal</keyword>
<evidence type="ECO:0000256" key="1">
    <source>
        <dbReference type="SAM" id="SignalP"/>
    </source>
</evidence>
<name>A0ABY4E782_9NEIS</name>
<organism evidence="2 3">
    <name type="scientific">Vitreoscilla massiliensis</name>
    <dbReference type="NCBI Taxonomy" id="1689272"/>
    <lineage>
        <taxon>Bacteria</taxon>
        <taxon>Pseudomonadati</taxon>
        <taxon>Pseudomonadota</taxon>
        <taxon>Betaproteobacteria</taxon>
        <taxon>Neisseriales</taxon>
        <taxon>Neisseriaceae</taxon>
        <taxon>Vitreoscilla</taxon>
    </lineage>
</organism>
<dbReference type="Pfam" id="PF06672">
    <property type="entry name" value="DUF1175"/>
    <property type="match status" value="1"/>
</dbReference>
<evidence type="ECO:0000313" key="2">
    <source>
        <dbReference type="EMBL" id="UOO90750.1"/>
    </source>
</evidence>
<protein>
    <submittedName>
        <fullName evidence="2">DUF1175 family protein</fullName>
    </submittedName>
</protein>
<dbReference type="InterPro" id="IPR009558">
    <property type="entry name" value="DUF1175"/>
</dbReference>
<reference evidence="2 3" key="1">
    <citation type="journal article" date="2022" name="Res Sq">
        <title>Evolution of multicellular longitudinally dividing oral cavity symbionts (Neisseriaceae).</title>
        <authorList>
            <person name="Nyongesa S."/>
            <person name="Weber P."/>
            <person name="Bernet E."/>
            <person name="Pullido F."/>
            <person name="Nieckarz M."/>
            <person name="Delaby M."/>
            <person name="Nieves C."/>
            <person name="Viehboeck T."/>
            <person name="Krause N."/>
            <person name="Rivera-Millot A."/>
            <person name="Nakamura A."/>
            <person name="Vischer N."/>
            <person name="VanNieuwenhze M."/>
            <person name="Brun Y."/>
            <person name="Cava F."/>
            <person name="Bulgheresi S."/>
            <person name="Veyrier F."/>
        </authorList>
    </citation>
    <scope>NUCLEOTIDE SEQUENCE [LARGE SCALE GENOMIC DNA]</scope>
    <source>
        <strain evidence="2 3">SN4</strain>
    </source>
</reference>
<feature type="signal peptide" evidence="1">
    <location>
        <begin position="1"/>
        <end position="31"/>
    </location>
</feature>